<name>A0ABZ3H2L5_GEOAI</name>
<dbReference type="Gene3D" id="3.30.470.20">
    <property type="entry name" value="ATP-grasp fold, B domain"/>
    <property type="match status" value="1"/>
</dbReference>
<dbReference type="InterPro" id="IPR028923">
    <property type="entry name" value="SAICAR_synt/ADE2_N"/>
</dbReference>
<dbReference type="InterPro" id="IPR001636">
    <property type="entry name" value="SAICAR_synth"/>
</dbReference>
<reference evidence="8 9" key="1">
    <citation type="submission" date="2021-11" db="EMBL/GenBank/DDBJ databases">
        <title>Whole genome of Geoglobus acetivorans.</title>
        <authorList>
            <person name="Liu D."/>
        </authorList>
    </citation>
    <scope>NUCLEOTIDE SEQUENCE [LARGE SCALE GENOMIC DNA]</scope>
    <source>
        <strain evidence="8 9">SBH6</strain>
    </source>
</reference>
<gene>
    <name evidence="6 8" type="primary">purC</name>
    <name evidence="8" type="ORF">LPQ35_09020</name>
</gene>
<comment type="catalytic activity">
    <reaction evidence="6">
        <text>5-amino-1-(5-phospho-D-ribosyl)imidazole-4-carboxylate + L-aspartate + ATP = (2S)-2-[5-amino-1-(5-phospho-beta-D-ribosyl)imidazole-4-carboxamido]succinate + ADP + phosphate + 2 H(+)</text>
        <dbReference type="Rhea" id="RHEA:22628"/>
        <dbReference type="ChEBI" id="CHEBI:15378"/>
        <dbReference type="ChEBI" id="CHEBI:29991"/>
        <dbReference type="ChEBI" id="CHEBI:30616"/>
        <dbReference type="ChEBI" id="CHEBI:43474"/>
        <dbReference type="ChEBI" id="CHEBI:58443"/>
        <dbReference type="ChEBI" id="CHEBI:77657"/>
        <dbReference type="ChEBI" id="CHEBI:456216"/>
        <dbReference type="EC" id="6.3.2.6"/>
    </reaction>
</comment>
<proteinExistence type="inferred from homology"/>
<evidence type="ECO:0000313" key="9">
    <source>
        <dbReference type="Proteomes" id="UP001492541"/>
    </source>
</evidence>
<evidence type="ECO:0000256" key="3">
    <source>
        <dbReference type="ARBA" id="ARBA00022741"/>
    </source>
</evidence>
<comment type="pathway">
    <text evidence="1 6">Purine metabolism; IMP biosynthesis via de novo pathway; 5-amino-1-(5-phospho-D-ribosyl)imidazole-4-carboxamide from 5-amino-1-(5-phospho-D-ribosyl)imidazole-4-carboxylate: step 1/2.</text>
</comment>
<evidence type="ECO:0000256" key="5">
    <source>
        <dbReference type="ARBA" id="ARBA00022840"/>
    </source>
</evidence>
<dbReference type="NCBIfam" id="TIGR00081">
    <property type="entry name" value="purC"/>
    <property type="match status" value="1"/>
</dbReference>
<keyword evidence="4 6" id="KW-0658">Purine biosynthesis</keyword>
<dbReference type="GeneID" id="90449830"/>
<evidence type="ECO:0000256" key="2">
    <source>
        <dbReference type="ARBA" id="ARBA00022598"/>
    </source>
</evidence>
<dbReference type="RefSeq" id="WP_193808607.1">
    <property type="nucleotide sequence ID" value="NZ_CP087714.1"/>
</dbReference>
<dbReference type="PANTHER" id="PTHR43700:SF1">
    <property type="entry name" value="PHOSPHORIBOSYLAMINOIMIDAZOLE-SUCCINOCARBOXAMIDE SYNTHASE"/>
    <property type="match status" value="1"/>
</dbReference>
<dbReference type="EC" id="6.3.2.6" evidence="6"/>
<keyword evidence="5 6" id="KW-0067">ATP-binding</keyword>
<dbReference type="EMBL" id="CP087714">
    <property type="protein sequence ID" value="XAT63389.1"/>
    <property type="molecule type" value="Genomic_DNA"/>
</dbReference>
<dbReference type="PANTHER" id="PTHR43700">
    <property type="entry name" value="PHOSPHORIBOSYLAMINOIMIDAZOLE-SUCCINOCARBOXAMIDE SYNTHASE"/>
    <property type="match status" value="1"/>
</dbReference>
<evidence type="ECO:0000313" key="8">
    <source>
        <dbReference type="EMBL" id="XAT63389.1"/>
    </source>
</evidence>
<comment type="similarity">
    <text evidence="6">Belongs to the SAICAR synthetase family.</text>
</comment>
<sequence>MGSVKDLTVIKKPEDDRTGIGRFLFSDRYSVFDYGEMPDLIENKGKALCLISAYFFEILEKDGISTHYIGLVEEEKAKRLDELDGAVNEMEVRLVRVVEPERTGSGYDYSIFKNLNGNYLIPLEVIYRNSLPEGSSVFRRLRKGEIGPEDLGLTEIPTPGSRLEKPVIDFSTKLEDTDRYLRRREALEISGLSEEEFEELAELAEKIDRIITEEVGKAGIENLDGKVEFALDENRKLMLVDAVGTPDECRFSFDGIEMSKEILRKFYRKTEWYRLVEKFKGEENWRGHAGKPPKLPEDLKNAVSEMYMSACNEITGMKFFDTPSLKDVMKKISEFMEVYDG</sequence>
<accession>A0ABZ3H2L5</accession>
<dbReference type="Gene3D" id="3.30.200.20">
    <property type="entry name" value="Phosphorylase Kinase, domain 1"/>
    <property type="match status" value="1"/>
</dbReference>
<organism evidence="8 9">
    <name type="scientific">Geoglobus acetivorans</name>
    <dbReference type="NCBI Taxonomy" id="565033"/>
    <lineage>
        <taxon>Archaea</taxon>
        <taxon>Methanobacteriati</taxon>
        <taxon>Methanobacteriota</taxon>
        <taxon>Archaeoglobi</taxon>
        <taxon>Archaeoglobales</taxon>
        <taxon>Archaeoglobaceae</taxon>
        <taxon>Geoglobus</taxon>
    </lineage>
</organism>
<keyword evidence="2 6" id="KW-0436">Ligase</keyword>
<evidence type="ECO:0000256" key="1">
    <source>
        <dbReference type="ARBA" id="ARBA00004672"/>
    </source>
</evidence>
<feature type="domain" description="SAICAR synthetase/ADE2 N-terminal" evidence="7">
    <location>
        <begin position="23"/>
        <end position="269"/>
    </location>
</feature>
<dbReference type="SUPFAM" id="SSF56104">
    <property type="entry name" value="SAICAR synthase-like"/>
    <property type="match status" value="1"/>
</dbReference>
<evidence type="ECO:0000256" key="6">
    <source>
        <dbReference type="HAMAP-Rule" id="MF_00137"/>
    </source>
</evidence>
<dbReference type="GO" id="GO:0004639">
    <property type="term" value="F:phosphoribosylaminoimidazolesuccinocarboxamide synthase activity"/>
    <property type="evidence" value="ECO:0007669"/>
    <property type="project" value="UniProtKB-EC"/>
</dbReference>
<dbReference type="Proteomes" id="UP001492541">
    <property type="component" value="Chromosome"/>
</dbReference>
<dbReference type="Pfam" id="PF01259">
    <property type="entry name" value="SAICAR_synt"/>
    <property type="match status" value="1"/>
</dbReference>
<evidence type="ECO:0000259" key="7">
    <source>
        <dbReference type="Pfam" id="PF01259"/>
    </source>
</evidence>
<evidence type="ECO:0000256" key="4">
    <source>
        <dbReference type="ARBA" id="ARBA00022755"/>
    </source>
</evidence>
<dbReference type="HAMAP" id="MF_00137">
    <property type="entry name" value="SAICAR_synth"/>
    <property type="match status" value="1"/>
</dbReference>
<keyword evidence="9" id="KW-1185">Reference proteome</keyword>
<keyword evidence="3 6" id="KW-0547">Nucleotide-binding</keyword>
<protein>
    <recommendedName>
        <fullName evidence="6">Phosphoribosylaminoimidazole-succinocarboxamide synthase</fullName>
        <ecNumber evidence="6">6.3.2.6</ecNumber>
    </recommendedName>
    <alternativeName>
        <fullName evidence="6">SAICAR synthetase</fullName>
    </alternativeName>
</protein>